<dbReference type="AlphaFoldDB" id="A0A7R8CV40"/>
<proteinExistence type="predicted"/>
<organism evidence="1 2">
    <name type="scientific">Lepeophtheirus salmonis</name>
    <name type="common">Salmon louse</name>
    <name type="synonym">Caligus salmonis</name>
    <dbReference type="NCBI Taxonomy" id="72036"/>
    <lineage>
        <taxon>Eukaryota</taxon>
        <taxon>Metazoa</taxon>
        <taxon>Ecdysozoa</taxon>
        <taxon>Arthropoda</taxon>
        <taxon>Crustacea</taxon>
        <taxon>Multicrustacea</taxon>
        <taxon>Hexanauplia</taxon>
        <taxon>Copepoda</taxon>
        <taxon>Siphonostomatoida</taxon>
        <taxon>Caligidae</taxon>
        <taxon>Lepeophtheirus</taxon>
    </lineage>
</organism>
<dbReference type="Proteomes" id="UP000675881">
    <property type="component" value="Chromosome 5"/>
</dbReference>
<evidence type="ECO:0000313" key="1">
    <source>
        <dbReference type="EMBL" id="CAF2940390.1"/>
    </source>
</evidence>
<keyword evidence="2" id="KW-1185">Reference proteome</keyword>
<accession>A0A7R8CV40</accession>
<name>A0A7R8CV40_LEPSM</name>
<dbReference type="Gene3D" id="2.170.270.10">
    <property type="entry name" value="SET domain"/>
    <property type="match status" value="1"/>
</dbReference>
<sequence length="151" mass="17077">MLANKLRKFIKIASFNSHEVTEVIVRRKGNEDNVGARRVGTAINPYLALINHSCDPNHGRVWNSNKEGKKIGILYTIDTILLVHKEIKVKTKPGKVKKLKLLYKNIETNPSIENCSAFMKLATDVIQPPHALLVVVEDKLQRCLLKKEIEA</sequence>
<protein>
    <submittedName>
        <fullName evidence="1">(salmon louse) hypothetical protein</fullName>
    </submittedName>
</protein>
<dbReference type="InterPro" id="IPR046341">
    <property type="entry name" value="SET_dom_sf"/>
</dbReference>
<gene>
    <name evidence="1" type="ORF">LSAA_10293</name>
</gene>
<dbReference type="SUPFAM" id="SSF82199">
    <property type="entry name" value="SET domain"/>
    <property type="match status" value="1"/>
</dbReference>
<reference evidence="1" key="1">
    <citation type="submission" date="2021-02" db="EMBL/GenBank/DDBJ databases">
        <authorList>
            <person name="Bekaert M."/>
        </authorList>
    </citation>
    <scope>NUCLEOTIDE SEQUENCE</scope>
    <source>
        <strain evidence="1">IoA-00</strain>
    </source>
</reference>
<dbReference type="EMBL" id="HG994584">
    <property type="protein sequence ID" value="CAF2940390.1"/>
    <property type="molecule type" value="Genomic_DNA"/>
</dbReference>
<evidence type="ECO:0000313" key="2">
    <source>
        <dbReference type="Proteomes" id="UP000675881"/>
    </source>
</evidence>